<keyword evidence="9" id="KW-1185">Reference proteome</keyword>
<dbReference type="PANTHER" id="PTHR46910:SF11">
    <property type="entry name" value="ZN(2)-C6 FUNGAL-TYPE DOMAIN-CONTAINING PROTEIN"/>
    <property type="match status" value="1"/>
</dbReference>
<dbReference type="PANTHER" id="PTHR46910">
    <property type="entry name" value="TRANSCRIPTION FACTOR PDR1"/>
    <property type="match status" value="1"/>
</dbReference>
<keyword evidence="4" id="KW-0804">Transcription</keyword>
<proteinExistence type="predicted"/>
<keyword evidence="5" id="KW-0539">Nucleus</keyword>
<gene>
    <name evidence="8" type="ORF">BJX66DRAFT_117110</name>
</gene>
<name>A0ABR4GD89_9EURO</name>
<dbReference type="SMART" id="SM00066">
    <property type="entry name" value="GAL4"/>
    <property type="match status" value="1"/>
</dbReference>
<comment type="caution">
    <text evidence="8">The sequence shown here is derived from an EMBL/GenBank/DDBJ whole genome shotgun (WGS) entry which is preliminary data.</text>
</comment>
<dbReference type="PROSITE" id="PS00463">
    <property type="entry name" value="ZN2_CY6_FUNGAL_1"/>
    <property type="match status" value="1"/>
</dbReference>
<dbReference type="InterPro" id="IPR036864">
    <property type="entry name" value="Zn2-C6_fun-type_DNA-bd_sf"/>
</dbReference>
<dbReference type="Gene3D" id="4.10.240.10">
    <property type="entry name" value="Zn(2)-C6 fungal-type DNA-binding domain"/>
    <property type="match status" value="1"/>
</dbReference>
<evidence type="ECO:0000313" key="8">
    <source>
        <dbReference type="EMBL" id="KAL2796969.1"/>
    </source>
</evidence>
<dbReference type="SUPFAM" id="SSF57701">
    <property type="entry name" value="Zn2/Cys6 DNA-binding domain"/>
    <property type="match status" value="1"/>
</dbReference>
<dbReference type="PROSITE" id="PS50048">
    <property type="entry name" value="ZN2_CY6_FUNGAL_2"/>
    <property type="match status" value="1"/>
</dbReference>
<evidence type="ECO:0000256" key="2">
    <source>
        <dbReference type="ARBA" id="ARBA00023015"/>
    </source>
</evidence>
<keyword evidence="1" id="KW-0479">Metal-binding</keyword>
<protein>
    <recommendedName>
        <fullName evidence="7">Zn(2)-C6 fungal-type domain-containing protein</fullName>
    </recommendedName>
</protein>
<dbReference type="InterPro" id="IPR050987">
    <property type="entry name" value="AtrR-like"/>
</dbReference>
<reference evidence="8 9" key="1">
    <citation type="submission" date="2024-07" db="EMBL/GenBank/DDBJ databases">
        <title>Section-level genome sequencing and comparative genomics of Aspergillus sections Usti and Cavernicolus.</title>
        <authorList>
            <consortium name="Lawrence Berkeley National Laboratory"/>
            <person name="Nybo J.L."/>
            <person name="Vesth T.C."/>
            <person name="Theobald S."/>
            <person name="Frisvad J.C."/>
            <person name="Larsen T.O."/>
            <person name="Kjaerboelling I."/>
            <person name="Rothschild-Mancinelli K."/>
            <person name="Lyhne E.K."/>
            <person name="Kogle M.E."/>
            <person name="Barry K."/>
            <person name="Clum A."/>
            <person name="Na H."/>
            <person name="Ledsgaard L."/>
            <person name="Lin J."/>
            <person name="Lipzen A."/>
            <person name="Kuo A."/>
            <person name="Riley R."/>
            <person name="Mondo S."/>
            <person name="Labutti K."/>
            <person name="Haridas S."/>
            <person name="Pangalinan J."/>
            <person name="Salamov A.A."/>
            <person name="Simmons B.A."/>
            <person name="Magnuson J.K."/>
            <person name="Chen J."/>
            <person name="Drula E."/>
            <person name="Henrissat B."/>
            <person name="Wiebenga A."/>
            <person name="Lubbers R.J."/>
            <person name="Gomes A.C."/>
            <person name="Makela M.R."/>
            <person name="Stajich J."/>
            <person name="Grigoriev I.V."/>
            <person name="Mortensen U.H."/>
            <person name="De Vries R.P."/>
            <person name="Baker S.E."/>
            <person name="Andersen M.R."/>
        </authorList>
    </citation>
    <scope>NUCLEOTIDE SEQUENCE [LARGE SCALE GENOMIC DNA]</scope>
    <source>
        <strain evidence="8 9">CBS 209.92</strain>
    </source>
</reference>
<organism evidence="8 9">
    <name type="scientific">Aspergillus keveii</name>
    <dbReference type="NCBI Taxonomy" id="714993"/>
    <lineage>
        <taxon>Eukaryota</taxon>
        <taxon>Fungi</taxon>
        <taxon>Dikarya</taxon>
        <taxon>Ascomycota</taxon>
        <taxon>Pezizomycotina</taxon>
        <taxon>Eurotiomycetes</taxon>
        <taxon>Eurotiomycetidae</taxon>
        <taxon>Eurotiales</taxon>
        <taxon>Aspergillaceae</taxon>
        <taxon>Aspergillus</taxon>
        <taxon>Aspergillus subgen. Nidulantes</taxon>
    </lineage>
</organism>
<keyword evidence="3" id="KW-0238">DNA-binding</keyword>
<dbReference type="CDD" id="cd12148">
    <property type="entry name" value="fungal_TF_MHR"/>
    <property type="match status" value="1"/>
</dbReference>
<dbReference type="Proteomes" id="UP001610563">
    <property type="component" value="Unassembled WGS sequence"/>
</dbReference>
<feature type="compositionally biased region" description="Polar residues" evidence="6">
    <location>
        <begin position="437"/>
        <end position="453"/>
    </location>
</feature>
<dbReference type="InterPro" id="IPR001138">
    <property type="entry name" value="Zn2Cys6_DnaBD"/>
</dbReference>
<keyword evidence="2" id="KW-0805">Transcription regulation</keyword>
<dbReference type="Pfam" id="PF00172">
    <property type="entry name" value="Zn_clus"/>
    <property type="match status" value="1"/>
</dbReference>
<dbReference type="InterPro" id="IPR007219">
    <property type="entry name" value="XnlR_reg_dom"/>
</dbReference>
<dbReference type="EMBL" id="JBFTWV010000022">
    <property type="protein sequence ID" value="KAL2796969.1"/>
    <property type="molecule type" value="Genomic_DNA"/>
</dbReference>
<accession>A0ABR4GD89</accession>
<feature type="domain" description="Zn(2)-C6 fungal-type" evidence="7">
    <location>
        <begin position="8"/>
        <end position="38"/>
    </location>
</feature>
<evidence type="ECO:0000259" key="7">
    <source>
        <dbReference type="PROSITE" id="PS50048"/>
    </source>
</evidence>
<evidence type="ECO:0000256" key="3">
    <source>
        <dbReference type="ARBA" id="ARBA00023125"/>
    </source>
</evidence>
<sequence>MENYAYQACVRCRSQKRKCNRLLPICSRCKRLSLPCRYHGIETNQDLPDNEDQAQPILETLSQSVHSHVLTVIGDDKAVAFSAAVYFSTIHAWFPIINRTSYYGGLLRNSSERSPGFSLLILCIHLLGLSPTNGTLSSQMQGLYILATGLIACITGADVNSLELLQARTLLSLFEVGHGMYTAAHISMGANNRAARGMDLASGKTNDRFGCNENVEDAYRVCHGLTILERYIALEMGQTSVPNNLQISTCASISTQDQDPLLRDLLRASASLEEVLNHIHTPAPYDVKYDEAIPLIESLVSLRDSLGKDATPPLSCPAMALCRSAFMVIMENGYRLEHPPGKDCSPLSIALLQADVDQFVSACEGLTRSMVEGDSIDIPVFFVHTVRHSRADDIAVFQRLSNDECCTLAAVSEAITGSSERSMARRGCSSRKDSPRTRSIQARNSQRWSVHSQ</sequence>
<evidence type="ECO:0000256" key="5">
    <source>
        <dbReference type="ARBA" id="ARBA00023242"/>
    </source>
</evidence>
<dbReference type="Pfam" id="PF04082">
    <property type="entry name" value="Fungal_trans"/>
    <property type="match status" value="1"/>
</dbReference>
<evidence type="ECO:0000256" key="4">
    <source>
        <dbReference type="ARBA" id="ARBA00023163"/>
    </source>
</evidence>
<evidence type="ECO:0000313" key="9">
    <source>
        <dbReference type="Proteomes" id="UP001610563"/>
    </source>
</evidence>
<dbReference type="CDD" id="cd00067">
    <property type="entry name" value="GAL4"/>
    <property type="match status" value="1"/>
</dbReference>
<evidence type="ECO:0000256" key="1">
    <source>
        <dbReference type="ARBA" id="ARBA00022723"/>
    </source>
</evidence>
<evidence type="ECO:0000256" key="6">
    <source>
        <dbReference type="SAM" id="MobiDB-lite"/>
    </source>
</evidence>
<feature type="region of interest" description="Disordered" evidence="6">
    <location>
        <begin position="422"/>
        <end position="453"/>
    </location>
</feature>